<dbReference type="PROSITE" id="PS50235">
    <property type="entry name" value="USP_3"/>
    <property type="match status" value="1"/>
</dbReference>
<feature type="compositionally biased region" description="Low complexity" evidence="2">
    <location>
        <begin position="354"/>
        <end position="363"/>
    </location>
</feature>
<feature type="region of interest" description="Disordered" evidence="2">
    <location>
        <begin position="297"/>
        <end position="323"/>
    </location>
</feature>
<dbReference type="SUPFAM" id="SSF54001">
    <property type="entry name" value="Cysteine proteinases"/>
    <property type="match status" value="1"/>
</dbReference>
<proteinExistence type="inferred from homology"/>
<dbReference type="PANTHER" id="PTHR24006">
    <property type="entry name" value="UBIQUITIN CARBOXYL-TERMINAL HYDROLASE"/>
    <property type="match status" value="1"/>
</dbReference>
<dbReference type="GO" id="GO:0006508">
    <property type="term" value="P:proteolysis"/>
    <property type="evidence" value="ECO:0007669"/>
    <property type="project" value="UniProtKB-KW"/>
</dbReference>
<comment type="caution">
    <text evidence="4">The sequence shown here is derived from an EMBL/GenBank/DDBJ whole genome shotgun (WGS) entry which is preliminary data.</text>
</comment>
<keyword evidence="1 4" id="KW-0378">Hydrolase</keyword>
<dbReference type="Pfam" id="PF00443">
    <property type="entry name" value="UCH"/>
    <property type="match status" value="1"/>
</dbReference>
<dbReference type="InterPro" id="IPR038765">
    <property type="entry name" value="Papain-like_cys_pep_sf"/>
</dbReference>
<dbReference type="InterPro" id="IPR001394">
    <property type="entry name" value="Peptidase_C19_UCH"/>
</dbReference>
<dbReference type="Proteomes" id="UP001314229">
    <property type="component" value="Unassembled WGS sequence"/>
</dbReference>
<sequence>MSGDKEAEENGLHPPRRYGLYNQGATCYLNSVLQILFMTTEIHDRLDPNIETDLQLKNIFEKLKQTTCGTKTITDTFGIKNVYEQRDAAECLEMILHKISKQASEAFKGELTIRIKCSEGHSINEETDPFFTLPVSLPDDVDTVYSVNTGFKSVFQSELFSGDNKVYCKECNTFKDANKECEMVTFPQILTLLLKRFDFDYTTMSHVKSDCCVDVPRTLQTEEKKYELYGTVNHIGSIRGGHYTATILPKGEQTWYNFNDDYVNEAKEQLHAKSSKPYNSKTAYLLMYRAAKCEMPVETKPQPSVPSATSSSQSSPPPTTALLPSDLPVYKQPCLPHLLQPYCQSHLASTLAASSPSSQPTAAVSEPSPMHAPHHVSNQSASSLTTGHKLSSKMSIYKGSPESLRPILVVGDSIIRFLRLHGAVTCCVSRGKTADFIELIPVLLDIHPSVHTVIVHSGTNDVMSRQSTRLYYELESLTTTVESLGRSKTLPSVLTLYVPALTMQPHQNQHPDLLQLHHHHHPHHPHQPTKITSTTITIIIPNTFTNPTNTRILTGYSSTSYTPTTTIIPTIFTSPITTCSSTIYSSITIIIPTIFTDSDCLLFPH</sequence>
<feature type="domain" description="USP" evidence="3">
    <location>
        <begin position="18"/>
        <end position="291"/>
    </location>
</feature>
<feature type="compositionally biased region" description="Low complexity" evidence="2">
    <location>
        <begin position="301"/>
        <end position="323"/>
    </location>
</feature>
<dbReference type="GO" id="GO:0005829">
    <property type="term" value="C:cytosol"/>
    <property type="evidence" value="ECO:0007669"/>
    <property type="project" value="TreeGrafter"/>
</dbReference>
<keyword evidence="1" id="KW-0645">Protease</keyword>
<dbReference type="AlphaFoldDB" id="A0AAV1N208"/>
<dbReference type="PROSITE" id="PS00972">
    <property type="entry name" value="USP_1"/>
    <property type="match status" value="1"/>
</dbReference>
<dbReference type="InterPro" id="IPR050164">
    <property type="entry name" value="Peptidase_C19"/>
</dbReference>
<dbReference type="Gene3D" id="3.40.50.12690">
    <property type="match status" value="1"/>
</dbReference>
<dbReference type="EC" id="3.4.19.12" evidence="1"/>
<dbReference type="Gene3D" id="3.90.70.10">
    <property type="entry name" value="Cysteine proteinases"/>
    <property type="match status" value="1"/>
</dbReference>
<organism evidence="4 5">
    <name type="scientific">Scomber scombrus</name>
    <name type="common">Atlantic mackerel</name>
    <name type="synonym">Scomber vernalis</name>
    <dbReference type="NCBI Taxonomy" id="13677"/>
    <lineage>
        <taxon>Eukaryota</taxon>
        <taxon>Metazoa</taxon>
        <taxon>Chordata</taxon>
        <taxon>Craniata</taxon>
        <taxon>Vertebrata</taxon>
        <taxon>Euteleostomi</taxon>
        <taxon>Actinopterygii</taxon>
        <taxon>Neopterygii</taxon>
        <taxon>Teleostei</taxon>
        <taxon>Neoteleostei</taxon>
        <taxon>Acanthomorphata</taxon>
        <taxon>Pelagiaria</taxon>
        <taxon>Scombriformes</taxon>
        <taxon>Scombridae</taxon>
        <taxon>Scomber</taxon>
    </lineage>
</organism>
<dbReference type="GO" id="GO:0004843">
    <property type="term" value="F:cysteine-type deubiquitinase activity"/>
    <property type="evidence" value="ECO:0007669"/>
    <property type="project" value="UniProtKB-UniRule"/>
</dbReference>
<comment type="similarity">
    <text evidence="1">Belongs to the peptidase C19 family.</text>
</comment>
<keyword evidence="5" id="KW-1185">Reference proteome</keyword>
<dbReference type="EMBL" id="CAWUFR010000011">
    <property type="protein sequence ID" value="CAK6952975.1"/>
    <property type="molecule type" value="Genomic_DNA"/>
</dbReference>
<evidence type="ECO:0000259" key="3">
    <source>
        <dbReference type="PROSITE" id="PS50235"/>
    </source>
</evidence>
<dbReference type="SUPFAM" id="SSF52266">
    <property type="entry name" value="SGNH hydrolase"/>
    <property type="match status" value="1"/>
</dbReference>
<feature type="region of interest" description="Disordered" evidence="2">
    <location>
        <begin position="354"/>
        <end position="384"/>
    </location>
</feature>
<dbReference type="GO" id="GO:0005634">
    <property type="term" value="C:nucleus"/>
    <property type="evidence" value="ECO:0007669"/>
    <property type="project" value="TreeGrafter"/>
</dbReference>
<dbReference type="PROSITE" id="PS00973">
    <property type="entry name" value="USP_2"/>
    <property type="match status" value="1"/>
</dbReference>
<reference evidence="4 5" key="1">
    <citation type="submission" date="2024-01" db="EMBL/GenBank/DDBJ databases">
        <authorList>
            <person name="Alioto T."/>
            <person name="Alioto T."/>
            <person name="Gomez Garrido J."/>
        </authorList>
    </citation>
    <scope>NUCLEOTIDE SEQUENCE [LARGE SCALE GENOMIC DNA]</scope>
</reference>
<evidence type="ECO:0000313" key="5">
    <source>
        <dbReference type="Proteomes" id="UP001314229"/>
    </source>
</evidence>
<accession>A0AAV1N208</accession>
<name>A0AAV1N208_SCOSC</name>
<gene>
    <name evidence="4" type="ORF">FSCOSCO3_A030466</name>
</gene>
<evidence type="ECO:0000313" key="4">
    <source>
        <dbReference type="EMBL" id="CAK6952975.1"/>
    </source>
</evidence>
<keyword evidence="1" id="KW-0833">Ubl conjugation pathway</keyword>
<dbReference type="GO" id="GO:0016579">
    <property type="term" value="P:protein deubiquitination"/>
    <property type="evidence" value="ECO:0007669"/>
    <property type="project" value="InterPro"/>
</dbReference>
<dbReference type="PANTHER" id="PTHR24006:SF899">
    <property type="entry name" value="UBIQUITIN CARBOXYL-TERMINAL HYDROLASE"/>
    <property type="match status" value="1"/>
</dbReference>
<dbReference type="InterPro" id="IPR018200">
    <property type="entry name" value="USP_CS"/>
</dbReference>
<dbReference type="InterPro" id="IPR028889">
    <property type="entry name" value="USP"/>
</dbReference>
<keyword evidence="1" id="KW-0788">Thiol protease</keyword>
<protein>
    <recommendedName>
        <fullName evidence="1">Ubiquitin carboxyl-terminal hydrolase</fullName>
        <ecNumber evidence="1">3.4.19.12</ecNumber>
    </recommendedName>
</protein>
<comment type="catalytic activity">
    <reaction evidence="1">
        <text>Thiol-dependent hydrolysis of ester, thioester, amide, peptide and isopeptide bonds formed by the C-terminal Gly of ubiquitin (a 76-residue protein attached to proteins as an intracellular targeting signal).</text>
        <dbReference type="EC" id="3.4.19.12"/>
    </reaction>
</comment>
<evidence type="ECO:0000256" key="1">
    <source>
        <dbReference type="RuleBase" id="RU366025"/>
    </source>
</evidence>
<evidence type="ECO:0000256" key="2">
    <source>
        <dbReference type="SAM" id="MobiDB-lite"/>
    </source>
</evidence>